<dbReference type="InterPro" id="IPR017900">
    <property type="entry name" value="4Fe4S_Fe_S_CS"/>
</dbReference>
<sequence>MMNYQKILVENIHSTAIATVDAEGKPVNRIIDMMLEKDGKLYFLTAKGKAFYDQLMAQAYVSIVGVKNQASISLHGNIRNIGKQYLDEIFEKNPYMKQIYPDDRREPLEVFEIYEGEGEYFDISVTPIVRESFTIGEVKASNHGYIIHDTCIGCGKCIDVCPQNCIEEGVPYRIIERHCVHCGACMQVCPQHAIEKSNV</sequence>
<accession>A0ABS9R938</accession>
<dbReference type="EMBL" id="JAKVPQ010000011">
    <property type="protein sequence ID" value="MCH4286180.1"/>
    <property type="molecule type" value="Genomic_DNA"/>
</dbReference>
<evidence type="ECO:0000313" key="9">
    <source>
        <dbReference type="Proteomes" id="UP001202402"/>
    </source>
</evidence>
<name>A0ABS9R938_9FIRM</name>
<evidence type="ECO:0000256" key="4">
    <source>
        <dbReference type="ARBA" id="ARBA00022723"/>
    </source>
</evidence>
<evidence type="ECO:0000256" key="2">
    <source>
        <dbReference type="ARBA" id="ARBA00003532"/>
    </source>
</evidence>
<dbReference type="PANTHER" id="PTHR24960">
    <property type="entry name" value="PHOTOSYSTEM I IRON-SULFUR CENTER-RELATED"/>
    <property type="match status" value="1"/>
</dbReference>
<evidence type="ECO:0000256" key="1">
    <source>
        <dbReference type="ARBA" id="ARBA00001966"/>
    </source>
</evidence>
<feature type="domain" description="4Fe-4S ferredoxin-type" evidence="7">
    <location>
        <begin position="172"/>
        <end position="199"/>
    </location>
</feature>
<evidence type="ECO:0000256" key="6">
    <source>
        <dbReference type="ARBA" id="ARBA00023014"/>
    </source>
</evidence>
<keyword evidence="4" id="KW-0479">Metal-binding</keyword>
<evidence type="ECO:0000313" key="8">
    <source>
        <dbReference type="EMBL" id="MCH4286180.1"/>
    </source>
</evidence>
<dbReference type="InterPro" id="IPR050157">
    <property type="entry name" value="PSI_iron-sulfur_center"/>
</dbReference>
<keyword evidence="5" id="KW-0408">Iron</keyword>
<evidence type="ECO:0000256" key="5">
    <source>
        <dbReference type="ARBA" id="ARBA00023004"/>
    </source>
</evidence>
<protein>
    <submittedName>
        <fullName evidence="8">4Fe-4S binding protein</fullName>
    </submittedName>
</protein>
<evidence type="ECO:0000259" key="7">
    <source>
        <dbReference type="PROSITE" id="PS51379"/>
    </source>
</evidence>
<dbReference type="Pfam" id="PF12838">
    <property type="entry name" value="Fer4_7"/>
    <property type="match status" value="1"/>
</dbReference>
<keyword evidence="6" id="KW-0411">Iron-sulfur</keyword>
<dbReference type="InterPro" id="IPR012349">
    <property type="entry name" value="Split_barrel_FMN-bd"/>
</dbReference>
<dbReference type="InterPro" id="IPR011576">
    <property type="entry name" value="Pyridox_Oxase_N"/>
</dbReference>
<organism evidence="8 9">
    <name type="scientific">Amedibacillus hominis</name>
    <dbReference type="NCBI Taxonomy" id="2897776"/>
    <lineage>
        <taxon>Bacteria</taxon>
        <taxon>Bacillati</taxon>
        <taxon>Bacillota</taxon>
        <taxon>Erysipelotrichia</taxon>
        <taxon>Erysipelotrichales</taxon>
        <taxon>Erysipelotrichaceae</taxon>
        <taxon>Amedibacillus</taxon>
    </lineage>
</organism>
<dbReference type="RefSeq" id="WP_199483543.1">
    <property type="nucleotide sequence ID" value="NZ_JAKVPQ010000011.1"/>
</dbReference>
<comment type="caution">
    <text evidence="8">The sequence shown here is derived from an EMBL/GenBank/DDBJ whole genome shotgun (WGS) entry which is preliminary data.</text>
</comment>
<feature type="domain" description="4Fe-4S ferredoxin-type" evidence="7">
    <location>
        <begin position="142"/>
        <end position="171"/>
    </location>
</feature>
<proteinExistence type="predicted"/>
<dbReference type="PROSITE" id="PS51379">
    <property type="entry name" value="4FE4S_FER_2"/>
    <property type="match status" value="2"/>
</dbReference>
<dbReference type="Gene3D" id="2.30.110.10">
    <property type="entry name" value="Electron Transport, Fmn-binding Protein, Chain A"/>
    <property type="match status" value="1"/>
</dbReference>
<dbReference type="Proteomes" id="UP001202402">
    <property type="component" value="Unassembled WGS sequence"/>
</dbReference>
<dbReference type="PANTHER" id="PTHR24960:SF79">
    <property type="entry name" value="PHOTOSYSTEM I IRON-SULFUR CENTER"/>
    <property type="match status" value="1"/>
</dbReference>
<dbReference type="Gene3D" id="3.30.70.20">
    <property type="match status" value="1"/>
</dbReference>
<reference evidence="8 9" key="1">
    <citation type="submission" date="2022-02" db="EMBL/GenBank/DDBJ databases">
        <title>Genome of Erysipelotrichaceae sp. nov. NSJ-176 isolated from human feces.</title>
        <authorList>
            <person name="Abdugheni R."/>
        </authorList>
    </citation>
    <scope>NUCLEOTIDE SEQUENCE [LARGE SCALE GENOMIC DNA]</scope>
    <source>
        <strain evidence="8 9">NSJ-176</strain>
    </source>
</reference>
<keyword evidence="3" id="KW-0004">4Fe-4S</keyword>
<evidence type="ECO:0000256" key="3">
    <source>
        <dbReference type="ARBA" id="ARBA00022485"/>
    </source>
</evidence>
<dbReference type="SUPFAM" id="SSF54862">
    <property type="entry name" value="4Fe-4S ferredoxins"/>
    <property type="match status" value="1"/>
</dbReference>
<comment type="cofactor">
    <cofactor evidence="1">
        <name>[4Fe-4S] cluster</name>
        <dbReference type="ChEBI" id="CHEBI:49883"/>
    </cofactor>
</comment>
<comment type="function">
    <text evidence="2">Ferredoxins are iron-sulfur proteins that transfer electrons in a wide variety of metabolic reactions.</text>
</comment>
<dbReference type="PROSITE" id="PS00198">
    <property type="entry name" value="4FE4S_FER_1"/>
    <property type="match status" value="2"/>
</dbReference>
<dbReference type="Pfam" id="PF01243">
    <property type="entry name" value="PNPOx_N"/>
    <property type="match status" value="1"/>
</dbReference>
<keyword evidence="9" id="KW-1185">Reference proteome</keyword>
<gene>
    <name evidence="8" type="ORF">LQE99_13720</name>
</gene>
<dbReference type="SUPFAM" id="SSF50475">
    <property type="entry name" value="FMN-binding split barrel"/>
    <property type="match status" value="1"/>
</dbReference>
<dbReference type="InterPro" id="IPR017896">
    <property type="entry name" value="4Fe4S_Fe-S-bd"/>
</dbReference>